<evidence type="ECO:0000256" key="2">
    <source>
        <dbReference type="SAM" id="Phobius"/>
    </source>
</evidence>
<dbReference type="AlphaFoldDB" id="A0A7H0LH45"/>
<evidence type="ECO:0000313" key="3">
    <source>
        <dbReference type="EMBL" id="QNQ08998.1"/>
    </source>
</evidence>
<dbReference type="KEGG" id="spap:H3Z74_20250"/>
<feature type="region of interest" description="Disordered" evidence="1">
    <location>
        <begin position="27"/>
        <end position="93"/>
    </location>
</feature>
<proteinExistence type="predicted"/>
<evidence type="ECO:0000313" key="4">
    <source>
        <dbReference type="Proteomes" id="UP000516148"/>
    </source>
</evidence>
<accession>A0A7H0LH45</accession>
<feature type="compositionally biased region" description="Basic and acidic residues" evidence="1">
    <location>
        <begin position="51"/>
        <end position="89"/>
    </location>
</feature>
<keyword evidence="2" id="KW-0812">Transmembrane</keyword>
<reference evidence="3 4" key="1">
    <citation type="submission" date="2020-09" db="EMBL/GenBank/DDBJ databases">
        <title>Sphingomonas sp., a new species isolated from pork steak.</title>
        <authorList>
            <person name="Heidler von Heilborn D."/>
        </authorList>
    </citation>
    <scope>NUCLEOTIDE SEQUENCE [LARGE SCALE GENOMIC DNA]</scope>
    <source>
        <strain evidence="4">S8-3T</strain>
    </source>
</reference>
<name>A0A7H0LH45_9SPHN</name>
<keyword evidence="4" id="KW-1185">Reference proteome</keyword>
<protein>
    <submittedName>
        <fullName evidence="3">Uncharacterized protein</fullName>
    </submittedName>
</protein>
<feature type="transmembrane region" description="Helical" evidence="2">
    <location>
        <begin position="95"/>
        <end position="113"/>
    </location>
</feature>
<keyword evidence="2" id="KW-0472">Membrane</keyword>
<dbReference type="EMBL" id="CP061038">
    <property type="protein sequence ID" value="QNQ08998.1"/>
    <property type="molecule type" value="Genomic_DNA"/>
</dbReference>
<dbReference type="Proteomes" id="UP000516148">
    <property type="component" value="Chromosome"/>
</dbReference>
<organism evidence="3 4">
    <name type="scientific">Sphingomonas alpina</name>
    <dbReference type="NCBI Taxonomy" id="653931"/>
    <lineage>
        <taxon>Bacteria</taxon>
        <taxon>Pseudomonadati</taxon>
        <taxon>Pseudomonadota</taxon>
        <taxon>Alphaproteobacteria</taxon>
        <taxon>Sphingomonadales</taxon>
        <taxon>Sphingomonadaceae</taxon>
        <taxon>Sphingomonas</taxon>
    </lineage>
</organism>
<keyword evidence="2" id="KW-1133">Transmembrane helix</keyword>
<sequence>MGPNPGKWVLATSAGAWLIGAMAVISPGHAQDRPSGGREERLARPLCGDPDGSHRLRCDSDQERRISSVERYDKWRRRERERERRRRNDTNASDMVAGAVGIVVVGGIIAAIVRNKKRAREQ</sequence>
<feature type="compositionally biased region" description="Basic and acidic residues" evidence="1">
    <location>
        <begin position="30"/>
        <end position="43"/>
    </location>
</feature>
<evidence type="ECO:0000256" key="1">
    <source>
        <dbReference type="SAM" id="MobiDB-lite"/>
    </source>
</evidence>
<gene>
    <name evidence="3" type="ORF">H3Z74_20250</name>
</gene>
<dbReference type="RefSeq" id="WP_187761323.1">
    <property type="nucleotide sequence ID" value="NZ_CP061038.1"/>
</dbReference>